<evidence type="ECO:0000313" key="3">
    <source>
        <dbReference type="RefSeq" id="XP_039126973.1"/>
    </source>
</evidence>
<keyword evidence="2" id="KW-1185">Reference proteome</keyword>
<proteinExistence type="predicted"/>
<dbReference type="Proteomes" id="UP001515500">
    <property type="component" value="Chromosome 6"/>
</dbReference>
<feature type="domain" description="Aminotransferase-like plant mobile" evidence="1">
    <location>
        <begin position="59"/>
        <end position="157"/>
    </location>
</feature>
<dbReference type="GeneID" id="120263140"/>
<organism evidence="2 3">
    <name type="scientific">Dioscorea cayennensis subsp. rotundata</name>
    <name type="common">White Guinea yam</name>
    <name type="synonym">Dioscorea rotundata</name>
    <dbReference type="NCBI Taxonomy" id="55577"/>
    <lineage>
        <taxon>Eukaryota</taxon>
        <taxon>Viridiplantae</taxon>
        <taxon>Streptophyta</taxon>
        <taxon>Embryophyta</taxon>
        <taxon>Tracheophyta</taxon>
        <taxon>Spermatophyta</taxon>
        <taxon>Magnoliopsida</taxon>
        <taxon>Liliopsida</taxon>
        <taxon>Dioscoreales</taxon>
        <taxon>Dioscoreaceae</taxon>
        <taxon>Dioscorea</taxon>
    </lineage>
</organism>
<evidence type="ECO:0000313" key="2">
    <source>
        <dbReference type="Proteomes" id="UP001515500"/>
    </source>
</evidence>
<dbReference type="PANTHER" id="PTHR46033:SF8">
    <property type="entry name" value="PROTEIN MAINTENANCE OF MERISTEMS-LIKE"/>
    <property type="match status" value="1"/>
</dbReference>
<dbReference type="InterPro" id="IPR044824">
    <property type="entry name" value="MAIN-like"/>
</dbReference>
<gene>
    <name evidence="3" type="primary">LOC120263140</name>
</gene>
<dbReference type="RefSeq" id="XP_039126973.1">
    <property type="nucleotide sequence ID" value="XM_039271039.1"/>
</dbReference>
<dbReference type="PANTHER" id="PTHR46033">
    <property type="entry name" value="PROTEIN MAIN-LIKE 2"/>
    <property type="match status" value="1"/>
</dbReference>
<sequence>MGHRHGHEYVNGSELATAMAKGLGISRPLWLDWVLRCRHVSIVEPPPEIIGLLREARLYHVAQILNLRIDAALVSALVERWRTETHTFHLTCDETTITLEDVALLLGLPINGHEVIRQTFSLGSAVCVELLGVVPLAEQRKGQSITLTWLEETFDMSQNRVHLKWLPLLRDFIEAGRYSWGSVCLANLYMSLCCASNKDIKNISGSMILLQSWAWWAHIEVDDDSRNNKAQCEDI</sequence>
<dbReference type="Pfam" id="PF10536">
    <property type="entry name" value="PMD"/>
    <property type="match status" value="1"/>
</dbReference>
<protein>
    <submittedName>
        <fullName evidence="3">Protein MAIN-LIKE 2-like</fullName>
    </submittedName>
</protein>
<dbReference type="GO" id="GO:0010073">
    <property type="term" value="P:meristem maintenance"/>
    <property type="evidence" value="ECO:0007669"/>
    <property type="project" value="InterPro"/>
</dbReference>
<accession>A0AB40BJ55</accession>
<evidence type="ECO:0000259" key="1">
    <source>
        <dbReference type="Pfam" id="PF10536"/>
    </source>
</evidence>
<dbReference type="AlphaFoldDB" id="A0AB40BJ55"/>
<reference evidence="3" key="1">
    <citation type="submission" date="2025-08" db="UniProtKB">
        <authorList>
            <consortium name="RefSeq"/>
        </authorList>
    </citation>
    <scope>IDENTIFICATION</scope>
</reference>
<dbReference type="InterPro" id="IPR019557">
    <property type="entry name" value="AminoTfrase-like_pln_mobile"/>
</dbReference>
<name>A0AB40BJ55_DIOCR</name>